<feature type="compositionally biased region" description="Acidic residues" evidence="1">
    <location>
        <begin position="224"/>
        <end position="241"/>
    </location>
</feature>
<dbReference type="PROSITE" id="PS51257">
    <property type="entry name" value="PROKAR_LIPOPROTEIN"/>
    <property type="match status" value="1"/>
</dbReference>
<feature type="compositionally biased region" description="Low complexity" evidence="1">
    <location>
        <begin position="486"/>
        <end position="501"/>
    </location>
</feature>
<feature type="compositionally biased region" description="Basic and acidic residues" evidence="1">
    <location>
        <begin position="623"/>
        <end position="632"/>
    </location>
</feature>
<feature type="compositionally biased region" description="Basic and acidic residues" evidence="1">
    <location>
        <begin position="748"/>
        <end position="765"/>
    </location>
</feature>
<keyword evidence="3" id="KW-1185">Reference proteome</keyword>
<feature type="compositionally biased region" description="Acidic residues" evidence="1">
    <location>
        <begin position="249"/>
        <end position="269"/>
    </location>
</feature>
<feature type="compositionally biased region" description="Basic and acidic residues" evidence="1">
    <location>
        <begin position="600"/>
        <end position="612"/>
    </location>
</feature>
<feature type="compositionally biased region" description="Basic and acidic residues" evidence="1">
    <location>
        <begin position="568"/>
        <end position="593"/>
    </location>
</feature>
<feature type="region of interest" description="Disordered" evidence="1">
    <location>
        <begin position="123"/>
        <end position="318"/>
    </location>
</feature>
<feature type="compositionally biased region" description="Basic and acidic residues" evidence="1">
    <location>
        <begin position="545"/>
        <end position="561"/>
    </location>
</feature>
<feature type="compositionally biased region" description="Acidic residues" evidence="1">
    <location>
        <begin position="202"/>
        <end position="214"/>
    </location>
</feature>
<feature type="compositionally biased region" description="Low complexity" evidence="1">
    <location>
        <begin position="270"/>
        <end position="280"/>
    </location>
</feature>
<sequence length="923" mass="99037">MSDANKILTVSYGTFSCTLEGFEDPFSAMKGIAEYFRDLAAEDRYFGAEPPTPDTEMLQRITEEAINRRVEARMSETGLIMRPQIEDAVETPAADEVAVADRAPIAPAPETATEDNIVAEPDAEADAPEAEPEASDTEPLATATPQPDEPEDAAPEDAVRGGADDEDTEQPAAEDARPVEIVAETEDTPDTGDETVAVTQEPEAEAEEPGEASDDIAAIAHDETAEEEASGTDAADIETVESEAPVEAAEIDQEPEDDGTEDDGAEAEDAMLASIAAAAASDDRVDDQAPDADISAGGSGNEEAFAETSEAGSSEDIDFAAFFAEGEGDEPELAEDDGFFAAQPADGAESVAAKLARLRQVVAEEDDGEAPTDWFIEDQDSDTADDAPEAEAFAEASQDMADDLPEAETAEDAEDEAQAAAASDEGASETGAESTDTEAQADTAPEDAIRAEITVLRANRDDTAAAADATEDIPVEGMPAEDHAEAALSAEAEAELQAELAAIERERQAQEEQRASRRRQFADPDEREEADAEVSRLFEATASRLETEETNRRRANIEHLKAAVAARSAEDKLGGSDSTHSDHTADYRDDLARVMRPRRVRVDGTRRPRAENRPAPLVLVSEQRIDSARDTGGDAPAAPARPRRVTSGSLALADHDDEARMQGPLRLNEENRAETQTLAEPTPEFAETDRADTAPRHRDDRHAPRKIASSLADLAARAGQIIGAASSRRRAEFIEEDATAAETGYLAEPERERDMAPHQTHRADAATDEIAPVDRPRQDTPLPAEPESDYDDLADDLSDTGAWAEDQTDASARPAADTTNTPDTEETDPAAQPATGFPAYLAKHDASTVQDKMELAAAYITHEEGRTVFGRPDLVRHLSATGDDPADREEGLRAFGILLRDRLIKKVGRGEYRLTRRSRYFRP</sequence>
<dbReference type="AlphaFoldDB" id="A0A3L9Y1H1"/>
<comment type="caution">
    <text evidence="2">The sequence shown here is derived from an EMBL/GenBank/DDBJ whole genome shotgun (WGS) entry which is preliminary data.</text>
</comment>
<evidence type="ECO:0000313" key="3">
    <source>
        <dbReference type="Proteomes" id="UP000281343"/>
    </source>
</evidence>
<dbReference type="OrthoDB" id="7798282at2"/>
<accession>A0A3L9Y1H1</accession>
<organism evidence="2 3">
    <name type="scientific">Rhodophyticola porphyridii</name>
    <dbReference type="NCBI Taxonomy" id="1852017"/>
    <lineage>
        <taxon>Bacteria</taxon>
        <taxon>Pseudomonadati</taxon>
        <taxon>Pseudomonadota</taxon>
        <taxon>Alphaproteobacteria</taxon>
        <taxon>Rhodobacterales</taxon>
        <taxon>Roseobacteraceae</taxon>
        <taxon>Rhodophyticola</taxon>
    </lineage>
</organism>
<feature type="compositionally biased region" description="Basic and acidic residues" evidence="1">
    <location>
        <begin position="502"/>
        <end position="524"/>
    </location>
</feature>
<evidence type="ECO:0008006" key="4">
    <source>
        <dbReference type="Google" id="ProtNLM"/>
    </source>
</evidence>
<feature type="compositionally biased region" description="Acidic residues" evidence="1">
    <location>
        <begin position="123"/>
        <end position="136"/>
    </location>
</feature>
<feature type="compositionally biased region" description="Basic and acidic residues" evidence="1">
    <location>
        <begin position="687"/>
        <end position="702"/>
    </location>
</feature>
<feature type="compositionally biased region" description="Acidic residues" evidence="1">
    <location>
        <begin position="786"/>
        <end position="798"/>
    </location>
</feature>
<evidence type="ECO:0000313" key="2">
    <source>
        <dbReference type="EMBL" id="RMA40927.1"/>
    </source>
</evidence>
<feature type="compositionally biased region" description="Acidic residues" evidence="1">
    <location>
        <begin position="363"/>
        <end position="389"/>
    </location>
</feature>
<name>A0A3L9Y1H1_9RHOB</name>
<feature type="region of interest" description="Disordered" evidence="1">
    <location>
        <begin position="363"/>
        <end position="708"/>
    </location>
</feature>
<proteinExistence type="predicted"/>
<dbReference type="EMBL" id="RCNT01000010">
    <property type="protein sequence ID" value="RMA40927.1"/>
    <property type="molecule type" value="Genomic_DNA"/>
</dbReference>
<dbReference type="RefSeq" id="WP_121899340.1">
    <property type="nucleotide sequence ID" value="NZ_RCNT01000010.1"/>
</dbReference>
<reference evidence="2 3" key="1">
    <citation type="submission" date="2018-10" db="EMBL/GenBank/DDBJ databases">
        <authorList>
            <person name="Jung H.S."/>
            <person name="Jeon C.O."/>
        </authorList>
    </citation>
    <scope>NUCLEOTIDE SEQUENCE [LARGE SCALE GENOMIC DNA]</scope>
    <source>
        <strain evidence="2 3">MA-7-27</strain>
    </source>
</reference>
<feature type="region of interest" description="Disordered" evidence="1">
    <location>
        <begin position="740"/>
        <end position="835"/>
    </location>
</feature>
<dbReference type="Proteomes" id="UP000281343">
    <property type="component" value="Unassembled WGS sequence"/>
</dbReference>
<protein>
    <recommendedName>
        <fullName evidence="4">Chemotaxis protein CheA</fullName>
    </recommendedName>
</protein>
<gene>
    <name evidence="2" type="ORF">D9R08_17395</name>
</gene>
<feature type="compositionally biased region" description="Acidic residues" evidence="1">
    <location>
        <begin position="183"/>
        <end position="193"/>
    </location>
</feature>
<feature type="compositionally biased region" description="Low complexity" evidence="1">
    <location>
        <begin position="418"/>
        <end position="434"/>
    </location>
</feature>
<feature type="compositionally biased region" description="Acidic residues" evidence="1">
    <location>
        <begin position="400"/>
        <end position="417"/>
    </location>
</feature>
<evidence type="ECO:0000256" key="1">
    <source>
        <dbReference type="SAM" id="MobiDB-lite"/>
    </source>
</evidence>